<organism evidence="9 10">
    <name type="scientific">Romanomermis culicivorax</name>
    <name type="common">Nematode worm</name>
    <dbReference type="NCBI Taxonomy" id="13658"/>
    <lineage>
        <taxon>Eukaryota</taxon>
        <taxon>Metazoa</taxon>
        <taxon>Ecdysozoa</taxon>
        <taxon>Nematoda</taxon>
        <taxon>Enoplea</taxon>
        <taxon>Dorylaimia</taxon>
        <taxon>Mermithida</taxon>
        <taxon>Mermithoidea</taxon>
        <taxon>Mermithidae</taxon>
        <taxon>Romanomermis</taxon>
    </lineage>
</organism>
<dbReference type="Gene3D" id="3.20.20.140">
    <property type="entry name" value="Metal-dependent hydrolases"/>
    <property type="match status" value="1"/>
</dbReference>
<keyword evidence="4" id="KW-0378">Hydrolase</keyword>
<dbReference type="GO" id="GO:0004000">
    <property type="term" value="F:adenosine deaminase activity"/>
    <property type="evidence" value="ECO:0007669"/>
    <property type="project" value="TreeGrafter"/>
</dbReference>
<keyword evidence="5" id="KW-0862">Zinc</keyword>
<dbReference type="WBParaSite" id="nRc.2.0.1.t44359-RA">
    <property type="protein sequence ID" value="nRc.2.0.1.t44359-RA"/>
    <property type="gene ID" value="nRc.2.0.1.g44359"/>
</dbReference>
<comment type="catalytic activity">
    <reaction evidence="7">
        <text>N(6)-methyl-AMP + H2O + H(+) = IMP + methylamine</text>
        <dbReference type="Rhea" id="RHEA:16001"/>
        <dbReference type="ChEBI" id="CHEBI:15377"/>
        <dbReference type="ChEBI" id="CHEBI:15378"/>
        <dbReference type="ChEBI" id="CHEBI:58053"/>
        <dbReference type="ChEBI" id="CHEBI:59338"/>
        <dbReference type="ChEBI" id="CHEBI:144842"/>
    </reaction>
    <physiologicalReaction direction="left-to-right" evidence="7">
        <dbReference type="Rhea" id="RHEA:16002"/>
    </physiologicalReaction>
</comment>
<feature type="domain" description="Adenosine deaminase" evidence="8">
    <location>
        <begin position="11"/>
        <end position="279"/>
    </location>
</feature>
<dbReference type="InterPro" id="IPR006330">
    <property type="entry name" value="Ado/ade_deaminase"/>
</dbReference>
<dbReference type="AlphaFoldDB" id="A0A915L3L8"/>
<keyword evidence="9" id="KW-1185">Reference proteome</keyword>
<dbReference type="InterPro" id="IPR032466">
    <property type="entry name" value="Metal_Hydrolase"/>
</dbReference>
<evidence type="ECO:0000256" key="1">
    <source>
        <dbReference type="ARBA" id="ARBA00001947"/>
    </source>
</evidence>
<evidence type="ECO:0000259" key="8">
    <source>
        <dbReference type="Pfam" id="PF00962"/>
    </source>
</evidence>
<keyword evidence="6" id="KW-0546">Nucleotide metabolism</keyword>
<accession>A0A915L3L8</accession>
<dbReference type="Proteomes" id="UP000887565">
    <property type="component" value="Unplaced"/>
</dbReference>
<comment type="cofactor">
    <cofactor evidence="1">
        <name>Zn(2+)</name>
        <dbReference type="ChEBI" id="CHEBI:29105"/>
    </cofactor>
</comment>
<dbReference type="PANTHER" id="PTHR11409">
    <property type="entry name" value="ADENOSINE DEAMINASE"/>
    <property type="match status" value="1"/>
</dbReference>
<name>A0A915L3L8_ROMCU</name>
<dbReference type="SUPFAM" id="SSF51556">
    <property type="entry name" value="Metallo-dependent hydrolases"/>
    <property type="match status" value="1"/>
</dbReference>
<dbReference type="GO" id="GO:0046103">
    <property type="term" value="P:inosine biosynthetic process"/>
    <property type="evidence" value="ECO:0007669"/>
    <property type="project" value="TreeGrafter"/>
</dbReference>
<dbReference type="GO" id="GO:0046872">
    <property type="term" value="F:metal ion binding"/>
    <property type="evidence" value="ECO:0007669"/>
    <property type="project" value="UniProtKB-KW"/>
</dbReference>
<dbReference type="GO" id="GO:0006154">
    <property type="term" value="P:adenosine catabolic process"/>
    <property type="evidence" value="ECO:0007669"/>
    <property type="project" value="TreeGrafter"/>
</dbReference>
<dbReference type="OMA" id="RIGHACH"/>
<keyword evidence="3" id="KW-0479">Metal-binding</keyword>
<evidence type="ECO:0000313" key="9">
    <source>
        <dbReference type="Proteomes" id="UP000887565"/>
    </source>
</evidence>
<dbReference type="GO" id="GO:0009117">
    <property type="term" value="P:nucleotide metabolic process"/>
    <property type="evidence" value="ECO:0007669"/>
    <property type="project" value="UniProtKB-KW"/>
</dbReference>
<sequence>RSRKIDQKVFEIFPFIHQVTDNDEAVYKACKSVIEDYIDDNVKYLELRSAPKFNTKTGMSCGSYVAALIRAIEDASENGDIVVKLLLSIDRTRSLELARETINLALSNVNYVVGIDLSGDPRSDGRKFIDLLNYIKRSSNLKIALHLAEVPNMNEEIEQFLELNLADRIGHGTFLHECSPKILEKIWRQKTPIEICLTSNVKCGTVKSYANHHYDIWRHKNPIILCTDDKGVFATNLSQEYSIAAKCYDLSSKNVSALAQNGFKYAFIDDNSKNLMLDKYFS</sequence>
<evidence type="ECO:0000256" key="2">
    <source>
        <dbReference type="ARBA" id="ARBA00006676"/>
    </source>
</evidence>
<dbReference type="InterPro" id="IPR001365">
    <property type="entry name" value="A_deaminase_dom"/>
</dbReference>
<comment type="similarity">
    <text evidence="2">Belongs to the metallo-dependent hydrolases superfamily. Adenosine and AMP deaminases family.</text>
</comment>
<dbReference type="Pfam" id="PF00962">
    <property type="entry name" value="A_deaminase"/>
    <property type="match status" value="1"/>
</dbReference>
<dbReference type="PANTHER" id="PTHR11409:SF42">
    <property type="entry name" value="ADENOSINE DEAMINASE-LIKE PROTEIN"/>
    <property type="match status" value="1"/>
</dbReference>
<evidence type="ECO:0000256" key="6">
    <source>
        <dbReference type="ARBA" id="ARBA00023080"/>
    </source>
</evidence>
<evidence type="ECO:0000256" key="4">
    <source>
        <dbReference type="ARBA" id="ARBA00022801"/>
    </source>
</evidence>
<evidence type="ECO:0000256" key="3">
    <source>
        <dbReference type="ARBA" id="ARBA00022723"/>
    </source>
</evidence>
<dbReference type="CDD" id="cd00443">
    <property type="entry name" value="ADA_AMPD"/>
    <property type="match status" value="1"/>
</dbReference>
<evidence type="ECO:0000256" key="5">
    <source>
        <dbReference type="ARBA" id="ARBA00022833"/>
    </source>
</evidence>
<evidence type="ECO:0000313" key="10">
    <source>
        <dbReference type="WBParaSite" id="nRc.2.0.1.t44359-RA"/>
    </source>
</evidence>
<evidence type="ECO:0000256" key="7">
    <source>
        <dbReference type="ARBA" id="ARBA00048787"/>
    </source>
</evidence>
<proteinExistence type="inferred from homology"/>
<protein>
    <submittedName>
        <fullName evidence="10">Adenosine deaminase domain-containing protein</fullName>
    </submittedName>
</protein>
<reference evidence="10" key="1">
    <citation type="submission" date="2022-11" db="UniProtKB">
        <authorList>
            <consortium name="WormBaseParasite"/>
        </authorList>
    </citation>
    <scope>IDENTIFICATION</scope>
</reference>